<sequence>MDLYYDIQGNGPDIVLIHSPGVDSREWKELVPLLAKSNRVVTYDSRGMGQSPAPQEPTDLVRDLLGLLNHLQLNKITLIGHSMGGELALNFTIAHPEMVEQLIVIAPSLSGYPYSEAFLEWMGAVNALAPDIGRMVEFSLEGPNYATVMASEHRDFLIDLHTRYMIRVFTEWRSFEFIWPQPPAFERLEQVAAPTLFIHGTIEWNDILGVAKEFERVPSVQFAKVEGADHMITMTHASKLASIMQRFLDSNREE</sequence>
<dbReference type="SUPFAM" id="SSF53474">
    <property type="entry name" value="alpha/beta-Hydrolases"/>
    <property type="match status" value="1"/>
</dbReference>
<dbReference type="EMBL" id="JBHLVF010000010">
    <property type="protein sequence ID" value="MFC0391330.1"/>
    <property type="molecule type" value="Genomic_DNA"/>
</dbReference>
<keyword evidence="2" id="KW-0378">Hydrolase</keyword>
<dbReference type="PANTHER" id="PTHR43194">
    <property type="entry name" value="HYDROLASE ALPHA/BETA FOLD FAMILY"/>
    <property type="match status" value="1"/>
</dbReference>
<accession>A0ABV6J8Y5</accession>
<feature type="domain" description="AB hydrolase-1" evidence="1">
    <location>
        <begin position="14"/>
        <end position="240"/>
    </location>
</feature>
<organism evidence="2 3">
    <name type="scientific">Paenibacillus mendelii</name>
    <dbReference type="NCBI Taxonomy" id="206163"/>
    <lineage>
        <taxon>Bacteria</taxon>
        <taxon>Bacillati</taxon>
        <taxon>Bacillota</taxon>
        <taxon>Bacilli</taxon>
        <taxon>Bacillales</taxon>
        <taxon>Paenibacillaceae</taxon>
        <taxon>Paenibacillus</taxon>
    </lineage>
</organism>
<reference evidence="2 3" key="1">
    <citation type="submission" date="2024-09" db="EMBL/GenBank/DDBJ databases">
        <authorList>
            <person name="Sun Q."/>
            <person name="Mori K."/>
        </authorList>
    </citation>
    <scope>NUCLEOTIDE SEQUENCE [LARGE SCALE GENOMIC DNA]</scope>
    <source>
        <strain evidence="2 3">CCM 4839</strain>
    </source>
</reference>
<dbReference type="InterPro" id="IPR000073">
    <property type="entry name" value="AB_hydrolase_1"/>
</dbReference>
<comment type="caution">
    <text evidence="2">The sequence shown here is derived from an EMBL/GenBank/DDBJ whole genome shotgun (WGS) entry which is preliminary data.</text>
</comment>
<evidence type="ECO:0000313" key="2">
    <source>
        <dbReference type="EMBL" id="MFC0391330.1"/>
    </source>
</evidence>
<dbReference type="InterPro" id="IPR029058">
    <property type="entry name" value="AB_hydrolase_fold"/>
</dbReference>
<dbReference type="Proteomes" id="UP001589818">
    <property type="component" value="Unassembled WGS sequence"/>
</dbReference>
<evidence type="ECO:0000259" key="1">
    <source>
        <dbReference type="Pfam" id="PF12697"/>
    </source>
</evidence>
<keyword evidence="3" id="KW-1185">Reference proteome</keyword>
<dbReference type="PRINTS" id="PR00111">
    <property type="entry name" value="ABHYDROLASE"/>
</dbReference>
<dbReference type="Pfam" id="PF12697">
    <property type="entry name" value="Abhydrolase_6"/>
    <property type="match status" value="1"/>
</dbReference>
<protein>
    <submittedName>
        <fullName evidence="2">Alpha/beta fold hydrolase</fullName>
    </submittedName>
</protein>
<evidence type="ECO:0000313" key="3">
    <source>
        <dbReference type="Proteomes" id="UP001589818"/>
    </source>
</evidence>
<name>A0ABV6J8Y5_9BACL</name>
<proteinExistence type="predicted"/>
<dbReference type="RefSeq" id="WP_204818032.1">
    <property type="nucleotide sequence ID" value="NZ_JANHOF010000004.1"/>
</dbReference>
<dbReference type="PANTHER" id="PTHR43194:SF2">
    <property type="entry name" value="PEROXISOMAL MEMBRANE PROTEIN LPX1"/>
    <property type="match status" value="1"/>
</dbReference>
<dbReference type="GO" id="GO:0016787">
    <property type="term" value="F:hydrolase activity"/>
    <property type="evidence" value="ECO:0007669"/>
    <property type="project" value="UniProtKB-KW"/>
</dbReference>
<gene>
    <name evidence="2" type="ORF">ACFFJ8_08065</name>
</gene>
<dbReference type="Gene3D" id="3.40.50.1820">
    <property type="entry name" value="alpha/beta hydrolase"/>
    <property type="match status" value="1"/>
</dbReference>
<dbReference type="InterPro" id="IPR050228">
    <property type="entry name" value="Carboxylesterase_BioH"/>
</dbReference>